<reference evidence="1" key="1">
    <citation type="submission" date="2022-03" db="EMBL/GenBank/DDBJ databases">
        <title>Streptomyces 7R015 and 7R016 isolated from Barleria lupulina in Thailand.</title>
        <authorList>
            <person name="Kanchanasin P."/>
            <person name="Phongsopitanun W."/>
            <person name="Tanasupawat S."/>
        </authorList>
    </citation>
    <scope>NUCLEOTIDE SEQUENCE</scope>
    <source>
        <strain evidence="1">7R015</strain>
    </source>
</reference>
<name>A0ABS9YI52_9ACTN</name>
<dbReference type="EMBL" id="JALDAY010000011">
    <property type="protein sequence ID" value="MCI3276251.1"/>
    <property type="molecule type" value="Genomic_DNA"/>
</dbReference>
<proteinExistence type="predicted"/>
<dbReference type="RefSeq" id="WP_242772636.1">
    <property type="nucleotide sequence ID" value="NZ_JALDAY010000011.1"/>
</dbReference>
<sequence>MDASPLPTSVTFPEVPVIRRRAYLAVCVGTPGVLGCRWHVWHANGTYAGYCTDPGLIDLTIATYERRTGR</sequence>
<dbReference type="Proteomes" id="UP001165269">
    <property type="component" value="Unassembled WGS sequence"/>
</dbReference>
<gene>
    <name evidence="1" type="ORF">MQP27_34760</name>
</gene>
<accession>A0ABS9YI52</accession>
<evidence type="ECO:0000313" key="1">
    <source>
        <dbReference type="EMBL" id="MCI3276251.1"/>
    </source>
</evidence>
<keyword evidence="2" id="KW-1185">Reference proteome</keyword>
<evidence type="ECO:0000313" key="2">
    <source>
        <dbReference type="Proteomes" id="UP001165269"/>
    </source>
</evidence>
<protein>
    <submittedName>
        <fullName evidence="1">Uncharacterized protein</fullName>
    </submittedName>
</protein>
<organism evidence="1 2">
    <name type="scientific">Streptomyces cylindrosporus</name>
    <dbReference type="NCBI Taxonomy" id="2927583"/>
    <lineage>
        <taxon>Bacteria</taxon>
        <taxon>Bacillati</taxon>
        <taxon>Actinomycetota</taxon>
        <taxon>Actinomycetes</taxon>
        <taxon>Kitasatosporales</taxon>
        <taxon>Streptomycetaceae</taxon>
        <taxon>Streptomyces</taxon>
    </lineage>
</organism>
<comment type="caution">
    <text evidence="1">The sequence shown here is derived from an EMBL/GenBank/DDBJ whole genome shotgun (WGS) entry which is preliminary data.</text>
</comment>